<proteinExistence type="predicted"/>
<reference evidence="1 2" key="1">
    <citation type="submission" date="2019-04" db="EMBL/GenBank/DDBJ databases">
        <title>An improved genome assembly and genetic linkage map for asparagus bean, Vigna unguiculata ssp. sesquipedialis.</title>
        <authorList>
            <person name="Xia Q."/>
            <person name="Zhang R."/>
            <person name="Dong Y."/>
        </authorList>
    </citation>
    <scope>NUCLEOTIDE SEQUENCE [LARGE SCALE GENOMIC DNA]</scope>
    <source>
        <tissue evidence="1">Leaf</tissue>
    </source>
</reference>
<evidence type="ECO:0000313" key="2">
    <source>
        <dbReference type="Proteomes" id="UP000501690"/>
    </source>
</evidence>
<dbReference type="AlphaFoldDB" id="A0A4D6NQS8"/>
<sequence>MSGACDFTSSLVSETFSLVTIARKPWEPVAKMLLCSSSDPSAALPPVIPSLPPA</sequence>
<protein>
    <submittedName>
        <fullName evidence="1">Uncharacterized protein</fullName>
    </submittedName>
</protein>
<dbReference type="EMBL" id="CP039355">
    <property type="protein sequence ID" value="QCE14635.1"/>
    <property type="molecule type" value="Genomic_DNA"/>
</dbReference>
<keyword evidence="2" id="KW-1185">Reference proteome</keyword>
<name>A0A4D6NQS8_VIGUN</name>
<organism evidence="1 2">
    <name type="scientific">Vigna unguiculata</name>
    <name type="common">Cowpea</name>
    <dbReference type="NCBI Taxonomy" id="3917"/>
    <lineage>
        <taxon>Eukaryota</taxon>
        <taxon>Viridiplantae</taxon>
        <taxon>Streptophyta</taxon>
        <taxon>Embryophyta</taxon>
        <taxon>Tracheophyta</taxon>
        <taxon>Spermatophyta</taxon>
        <taxon>Magnoliopsida</taxon>
        <taxon>eudicotyledons</taxon>
        <taxon>Gunneridae</taxon>
        <taxon>Pentapetalae</taxon>
        <taxon>rosids</taxon>
        <taxon>fabids</taxon>
        <taxon>Fabales</taxon>
        <taxon>Fabaceae</taxon>
        <taxon>Papilionoideae</taxon>
        <taxon>50 kb inversion clade</taxon>
        <taxon>NPAAA clade</taxon>
        <taxon>indigoferoid/millettioid clade</taxon>
        <taxon>Phaseoleae</taxon>
        <taxon>Vigna</taxon>
    </lineage>
</organism>
<evidence type="ECO:0000313" key="1">
    <source>
        <dbReference type="EMBL" id="QCE14635.1"/>
    </source>
</evidence>
<dbReference type="Proteomes" id="UP000501690">
    <property type="component" value="Linkage Group LG11"/>
</dbReference>
<gene>
    <name evidence="1" type="ORF">DEO72_LG11g1638</name>
</gene>
<accession>A0A4D6NQS8</accession>